<dbReference type="Pfam" id="PF00004">
    <property type="entry name" value="AAA"/>
    <property type="match status" value="1"/>
</dbReference>
<dbReference type="EMBL" id="NBWU01000003">
    <property type="protein sequence ID" value="PCE64248.1"/>
    <property type="molecule type" value="Genomic_DNA"/>
</dbReference>
<dbReference type="Pfam" id="PF12458">
    <property type="entry name" value="DUF3686"/>
    <property type="match status" value="1"/>
</dbReference>
<organism evidence="2 3">
    <name type="scientific">Sediminicola luteus</name>
    <dbReference type="NCBI Taxonomy" id="319238"/>
    <lineage>
        <taxon>Bacteria</taxon>
        <taxon>Pseudomonadati</taxon>
        <taxon>Bacteroidota</taxon>
        <taxon>Flavobacteriia</taxon>
        <taxon>Flavobacteriales</taxon>
        <taxon>Flavobacteriaceae</taxon>
        <taxon>Sediminicola</taxon>
    </lineage>
</organism>
<accession>A0A2A4G8D8</accession>
<dbReference type="GO" id="GO:0016887">
    <property type="term" value="F:ATP hydrolysis activity"/>
    <property type="evidence" value="ECO:0007669"/>
    <property type="project" value="InterPro"/>
</dbReference>
<comment type="caution">
    <text evidence="2">The sequence shown here is derived from an EMBL/GenBank/DDBJ whole genome shotgun (WGS) entry which is preliminary data.</text>
</comment>
<dbReference type="Gene3D" id="3.40.50.300">
    <property type="entry name" value="P-loop containing nucleotide triphosphate hydrolases"/>
    <property type="match status" value="1"/>
</dbReference>
<dbReference type="OrthoDB" id="9814769at2"/>
<dbReference type="InterPro" id="IPR027417">
    <property type="entry name" value="P-loop_NTPase"/>
</dbReference>
<dbReference type="GO" id="GO:0005524">
    <property type="term" value="F:ATP binding"/>
    <property type="evidence" value="ECO:0007669"/>
    <property type="project" value="InterPro"/>
</dbReference>
<evidence type="ECO:0000313" key="2">
    <source>
        <dbReference type="EMBL" id="PCE64248.1"/>
    </source>
</evidence>
<protein>
    <submittedName>
        <fullName evidence="2">AAA family ATPase</fullName>
    </submittedName>
</protein>
<dbReference type="InterPro" id="IPR003593">
    <property type="entry name" value="AAA+_ATPase"/>
</dbReference>
<keyword evidence="3" id="KW-1185">Reference proteome</keyword>
<gene>
    <name evidence="2" type="ORF">B7P33_08065</name>
</gene>
<dbReference type="RefSeq" id="WP_097440372.1">
    <property type="nucleotide sequence ID" value="NZ_KZ300476.1"/>
</dbReference>
<dbReference type="InterPro" id="IPR057224">
    <property type="entry name" value="DUF7902"/>
</dbReference>
<dbReference type="SUPFAM" id="SSF52540">
    <property type="entry name" value="P-loop containing nucleoside triphosphate hydrolases"/>
    <property type="match status" value="1"/>
</dbReference>
<evidence type="ECO:0000259" key="1">
    <source>
        <dbReference type="SMART" id="SM00382"/>
    </source>
</evidence>
<dbReference type="InterPro" id="IPR003959">
    <property type="entry name" value="ATPase_AAA_core"/>
</dbReference>
<feature type="domain" description="AAA+ ATPase" evidence="1">
    <location>
        <begin position="1245"/>
        <end position="1394"/>
    </location>
</feature>
<sequence>MAQEHAQNQLEKGTYEIIRSRLDDQKADLITRLQELNQKRKDVFGNVEFKLIANDRINTDNNCIARDIVALDNRCIFGYNVHFGLRNKIEISDVFSAYEFREGHFHPIDLGLFDSTEFQTDFENLYKYYRNTIFAKFARIGNYLHMVFQVSEDPTDIKTFKWLVRDNGLQYIDNRSDHEYVYPDQYQFRWQTPPREMHRYGKHPHVSIEDKVFVETVGGDLTIKIEDNTDEGQGILEEPVAYADQTLDDADYAYADLGNLIPLKITPYQEDPRYFIYNHKVKEVMKVDSLADAAIRLPDDQGLLFPNGYYLQTGTFKRFEKSVPQVLFQGQIQATNGEDHLFVFYQKQEGVYLILPYNIIEQQVKTPIICNGFTILPQGQLCYFKAEADATKHHVVQIWQTPFGKQDVGQNPNADTLVFKIGNKDIVKAMAECHELIYLLEKEDSYDGLYDDLAKQAMDILDSYYWIKEADTGGLDQPLQAIKDTADAAIDEFEKVVALRKNAVSTGKALKASSDQLFDTIKYAKFKSIEEFVQTLSELRKLRGQIIATREVRYIDMGVLEAIDQMAVEQNEKVSQQCIGFLLKESALDPYTQKVEQCHAAIDKVKKVVEAKDLEVKLTEIGEELELLIEVVNNLNIEDATQTARIIDAISVIFTALNQTKAKLVGKRKSLGALEAQSDFGAQLKLLEQSVINYLDIADTADKCDGFLTKISVQLEEMEARFSEYDEFVDEIGAKREDLYNVFEERKAFLLQERNKKVQQIVKSAERILKGVGTKAKTFTEAEAIHGYFASDIMVGKTYDLIERLQEMEESGKAEELDTRLKTLKEEVLRRLKDRQELFEDGEDSIRLGNHKFGVNRQPLELSVLYRNGAPHFHLSGTNFYERILEENPTSSELWEQSIPSENHKVYRAEYLAYKVFLRLNGSGLESDEALGEHIADYIIEHYNEGYIKGVHDQDALQILKVLHRTHQALGVLTFTPDIRSNALLFWFGLEEPERKSIREKVMRVSQIAQLFPHANTLDQSIADIMGLMETTGLVDSENNRQMAGYLVKELQRENGYTVSQQALGLKERFLEFLKEKDKEALFQKGVAQSASLLDKMELAQQWLGAFVQATGENSFYEKEACGLLLFPSLLGKHSNPTDPLVSLGNLMGDHQSISEGRYAFDYHAFMERLGHFDTHTRPGFENLRLKIKEWVGKKRAAMRLGEFKPKVLSSFVRNQLIDKVYLPLIGDNLAKQLGTVGGNQRTDRMGMLLLISPPGYGKTTLMEYVANRLGLTFVKVNGPAIGHNVVSVDPGPATSVTAKEELKKLNLAFEMENNVMLYLDDIQHCNPEFLQKFISLADGQRKIEGVYNGQSKTYDLRGKKFCVIMAGNPYTESGEKFQIPDMLANRADIYNLGDIIGGSDRLFKLSLIENALTSNPYLRDLANSHYEDVYTLLEAIEKESQEGLQMQGNHSPQEIDAYMGVLRKMLQVRDIVLKVNATYIKSASMEDVYREEPAFKLQGSYRDMNKMASKVIPIMNPEELQGLIDGHYENESQTLTAAAEANLLKYKELAGVISVEELERWNAIKTTFLSQAAQSSHGQIERVVGELTRFGQHLEGIRKALLNDKE</sequence>
<dbReference type="SMART" id="SM00382">
    <property type="entry name" value="AAA"/>
    <property type="match status" value="1"/>
</dbReference>
<dbReference type="Proteomes" id="UP000219559">
    <property type="component" value="Unassembled WGS sequence"/>
</dbReference>
<name>A0A2A4G8D8_9FLAO</name>
<evidence type="ECO:0000313" key="3">
    <source>
        <dbReference type="Proteomes" id="UP000219559"/>
    </source>
</evidence>
<dbReference type="InterPro" id="IPR020958">
    <property type="entry name" value="DUF3686"/>
</dbReference>
<dbReference type="Pfam" id="PF25472">
    <property type="entry name" value="DUF7902"/>
    <property type="match status" value="1"/>
</dbReference>
<proteinExistence type="predicted"/>
<reference evidence="2 3" key="1">
    <citation type="submission" date="2017-04" db="EMBL/GenBank/DDBJ databases">
        <title>A new member of the family Flavobacteriaceae isolated from ascidians.</title>
        <authorList>
            <person name="Chen L."/>
        </authorList>
    </citation>
    <scope>NUCLEOTIDE SEQUENCE [LARGE SCALE GENOMIC DNA]</scope>
    <source>
        <strain evidence="2 3">HQA918</strain>
    </source>
</reference>